<name>A0ACA9NJS8_9GLOM</name>
<dbReference type="EMBL" id="CAJVPU010016125">
    <property type="protein sequence ID" value="CAG8651074.1"/>
    <property type="molecule type" value="Genomic_DNA"/>
</dbReference>
<evidence type="ECO:0000313" key="2">
    <source>
        <dbReference type="Proteomes" id="UP000789702"/>
    </source>
</evidence>
<feature type="non-terminal residue" evidence="1">
    <location>
        <position position="510"/>
    </location>
</feature>
<accession>A0ACA9NJS8</accession>
<comment type="caution">
    <text evidence="1">The sequence shown here is derived from an EMBL/GenBank/DDBJ whole genome shotgun (WGS) entry which is preliminary data.</text>
</comment>
<sequence length="510" mass="58500">FSCTTCYPIVEQPSIPFLTFTNWVNLNYHITNHSQATIQIFEHLCNHPLNNLPELFIRNLIFSFHYFINPDNYLDILNNFCNIYNQSNQFVEDPLGPQVDTSNYIQKIDSNSDNLIELGEDSDDTVTEVPKNYTFSDSESSKEKMAREQAQALNNLATQIAHLVNQIHYTSPLTFNVAASSLPQIFVNRLHQELSIAIAPFTSNTLQAAYDRAKAFKNIYKQNLTYSTSYSIPTIAPRHSLNPFVTLPLPFNSLDSAIEKLTEVLNSTVTQIKKNNRPLPHNSPKIILSPNNNNQGFVHISKEDSPFFANGATPKQHDIRSHKHVRVKSERTNKLIESSFIELPNLPEQDKDSNKPRASNKPTKKTIVSYKDVDNDSEEEITDKEFEEEELEDRIFNFVKIDKYGYFNKYYSRNNDAIIKTRLNPILKLYTTSKLFDINNPSIINSVISINPNHLTSDNNIIKFSAIPDCEEDNNNIFKVNLIDKLTDFYFDDKNNYNKTSNVFGRTGLT</sequence>
<organism evidence="1 2">
    <name type="scientific">Dentiscutata heterogama</name>
    <dbReference type="NCBI Taxonomy" id="1316150"/>
    <lineage>
        <taxon>Eukaryota</taxon>
        <taxon>Fungi</taxon>
        <taxon>Fungi incertae sedis</taxon>
        <taxon>Mucoromycota</taxon>
        <taxon>Glomeromycotina</taxon>
        <taxon>Glomeromycetes</taxon>
        <taxon>Diversisporales</taxon>
        <taxon>Gigasporaceae</taxon>
        <taxon>Dentiscutata</taxon>
    </lineage>
</organism>
<dbReference type="Proteomes" id="UP000789702">
    <property type="component" value="Unassembled WGS sequence"/>
</dbReference>
<evidence type="ECO:0000313" key="1">
    <source>
        <dbReference type="EMBL" id="CAG8651074.1"/>
    </source>
</evidence>
<gene>
    <name evidence="1" type="ORF">DHETER_LOCUS9298</name>
</gene>
<reference evidence="1" key="1">
    <citation type="submission" date="2021-06" db="EMBL/GenBank/DDBJ databases">
        <authorList>
            <person name="Kallberg Y."/>
            <person name="Tangrot J."/>
            <person name="Rosling A."/>
        </authorList>
    </citation>
    <scope>NUCLEOTIDE SEQUENCE</scope>
    <source>
        <strain evidence="1">IL203A</strain>
    </source>
</reference>
<proteinExistence type="predicted"/>
<protein>
    <submittedName>
        <fullName evidence="1">3019_t:CDS:1</fullName>
    </submittedName>
</protein>
<feature type="non-terminal residue" evidence="1">
    <location>
        <position position="1"/>
    </location>
</feature>
<keyword evidence="2" id="KW-1185">Reference proteome</keyword>